<accession>A0ABT1H3B5</accession>
<evidence type="ECO:0000313" key="2">
    <source>
        <dbReference type="EMBL" id="MCP2161140.1"/>
    </source>
</evidence>
<evidence type="ECO:0008006" key="4">
    <source>
        <dbReference type="Google" id="ProtNLM"/>
    </source>
</evidence>
<gene>
    <name evidence="2" type="ORF">LX12_002335</name>
</gene>
<feature type="transmembrane region" description="Helical" evidence="1">
    <location>
        <begin position="7"/>
        <end position="30"/>
    </location>
</feature>
<dbReference type="Proteomes" id="UP001205740">
    <property type="component" value="Unassembled WGS sequence"/>
</dbReference>
<keyword evidence="1" id="KW-0812">Transmembrane</keyword>
<dbReference type="EMBL" id="JAMTCG010000004">
    <property type="protein sequence ID" value="MCP2161140.1"/>
    <property type="molecule type" value="Genomic_DNA"/>
</dbReference>
<feature type="transmembrane region" description="Helical" evidence="1">
    <location>
        <begin position="67"/>
        <end position="89"/>
    </location>
</feature>
<keyword evidence="1" id="KW-0472">Membrane</keyword>
<comment type="caution">
    <text evidence="2">The sequence shown here is derived from an EMBL/GenBank/DDBJ whole genome shotgun (WGS) entry which is preliminary data.</text>
</comment>
<sequence length="124" mass="12867">MRLADRLVLLALTVDGLIVGVLSVTFLNVYAGSVPVPVTAVIGAVLVAWFVRIATSLTASAVRYGPMLAWLVPVLAGLLGGPGGDVLLYADWRTLLLVVLGVGAPVVVSWVWRGPARPRPGDGA</sequence>
<feature type="transmembrane region" description="Helical" evidence="1">
    <location>
        <begin position="95"/>
        <end position="112"/>
    </location>
</feature>
<name>A0ABT1H3B5_9NOCA</name>
<evidence type="ECO:0000256" key="1">
    <source>
        <dbReference type="SAM" id="Phobius"/>
    </source>
</evidence>
<dbReference type="RefSeq" id="WP_253654724.1">
    <property type="nucleotide sequence ID" value="NZ_BAAAOE010000002.1"/>
</dbReference>
<evidence type="ECO:0000313" key="3">
    <source>
        <dbReference type="Proteomes" id="UP001205740"/>
    </source>
</evidence>
<protein>
    <recommendedName>
        <fullName evidence="4">Facilitated glucose transporter</fullName>
    </recommendedName>
</protein>
<feature type="transmembrane region" description="Helical" evidence="1">
    <location>
        <begin position="36"/>
        <end position="55"/>
    </location>
</feature>
<proteinExistence type="predicted"/>
<reference evidence="2 3" key="1">
    <citation type="submission" date="2022-06" db="EMBL/GenBank/DDBJ databases">
        <title>Genomic Encyclopedia of Archaeal and Bacterial Type Strains, Phase II (KMG-II): from individual species to whole genera.</title>
        <authorList>
            <person name="Goeker M."/>
        </authorList>
    </citation>
    <scope>NUCLEOTIDE SEQUENCE [LARGE SCALE GENOMIC DNA]</scope>
    <source>
        <strain evidence="2 3">DSM 45037</strain>
    </source>
</reference>
<keyword evidence="3" id="KW-1185">Reference proteome</keyword>
<organism evidence="2 3">
    <name type="scientific">Williamsia serinedens</name>
    <dbReference type="NCBI Taxonomy" id="391736"/>
    <lineage>
        <taxon>Bacteria</taxon>
        <taxon>Bacillati</taxon>
        <taxon>Actinomycetota</taxon>
        <taxon>Actinomycetes</taxon>
        <taxon>Mycobacteriales</taxon>
        <taxon>Nocardiaceae</taxon>
        <taxon>Williamsia</taxon>
    </lineage>
</organism>
<keyword evidence="1" id="KW-1133">Transmembrane helix</keyword>